<dbReference type="OrthoDB" id="9870505at2759"/>
<evidence type="ECO:0000256" key="1">
    <source>
        <dbReference type="ARBA" id="ARBA00001968"/>
    </source>
</evidence>
<evidence type="ECO:0000256" key="4">
    <source>
        <dbReference type="ARBA" id="ARBA00022722"/>
    </source>
</evidence>
<reference evidence="9" key="1">
    <citation type="submission" date="2009-12" db="EMBL/GenBank/DDBJ databases">
        <title>The Genome Sequence of Anolis carolinensis (Green Anole Lizard).</title>
        <authorList>
            <consortium name="The Genome Sequencing Platform"/>
            <person name="Di Palma F."/>
            <person name="Alfoldi J."/>
            <person name="Heiman D."/>
            <person name="Young S."/>
            <person name="Grabherr M."/>
            <person name="Johnson J."/>
            <person name="Lander E.S."/>
            <person name="Lindblad-Toh K."/>
        </authorList>
    </citation>
    <scope>NUCLEOTIDE SEQUENCE [LARGE SCALE GENOMIC DNA]</scope>
    <source>
        <strain evidence="9">JBL SC #1</strain>
    </source>
</reference>
<keyword evidence="4" id="KW-0540">Nuclease</keyword>
<comment type="similarity">
    <text evidence="3">Belongs to the HARBI1 family.</text>
</comment>
<dbReference type="HOGENOM" id="CLU_426378_0_0_1"/>
<dbReference type="GO" id="GO:0046872">
    <property type="term" value="F:metal ion binding"/>
    <property type="evidence" value="ECO:0007669"/>
    <property type="project" value="UniProtKB-KW"/>
</dbReference>
<dbReference type="eggNOG" id="KOG1721">
    <property type="taxonomic scope" value="Eukaryota"/>
</dbReference>
<keyword evidence="6" id="KW-0378">Hydrolase</keyword>
<dbReference type="SUPFAM" id="SSF109640">
    <property type="entry name" value="KRAB domain (Kruppel-associated box)"/>
    <property type="match status" value="1"/>
</dbReference>
<accession>R4GDG0</accession>
<evidence type="ECO:0000259" key="8">
    <source>
        <dbReference type="PROSITE" id="PS50805"/>
    </source>
</evidence>
<dbReference type="GO" id="GO:0004518">
    <property type="term" value="F:nuclease activity"/>
    <property type="evidence" value="ECO:0007669"/>
    <property type="project" value="UniProtKB-KW"/>
</dbReference>
<dbReference type="PROSITE" id="PS50805">
    <property type="entry name" value="KRAB"/>
    <property type="match status" value="1"/>
</dbReference>
<comment type="cofactor">
    <cofactor evidence="1">
        <name>a divalent metal cation</name>
        <dbReference type="ChEBI" id="CHEBI:60240"/>
    </cofactor>
</comment>
<proteinExistence type="inferred from homology"/>
<keyword evidence="7" id="KW-0539">Nucleus</keyword>
<evidence type="ECO:0000256" key="6">
    <source>
        <dbReference type="ARBA" id="ARBA00022801"/>
    </source>
</evidence>
<keyword evidence="10" id="KW-1185">Reference proteome</keyword>
<evidence type="ECO:0000313" key="9">
    <source>
        <dbReference type="Ensembl" id="ENSACAP00000023419.1"/>
    </source>
</evidence>
<name>R4GDG0_ANOCA</name>
<dbReference type="Proteomes" id="UP000001646">
    <property type="component" value="Unplaced"/>
</dbReference>
<dbReference type="InterPro" id="IPR027806">
    <property type="entry name" value="HARBI1_dom"/>
</dbReference>
<evidence type="ECO:0000256" key="3">
    <source>
        <dbReference type="ARBA" id="ARBA00006958"/>
    </source>
</evidence>
<dbReference type="Ensembl" id="ENSACAT00000030838.2">
    <property type="protein sequence ID" value="ENSACAP00000023419.1"/>
    <property type="gene ID" value="ENSACAG00000029290.2"/>
</dbReference>
<dbReference type="AlphaFoldDB" id="R4GDG0"/>
<evidence type="ECO:0000256" key="7">
    <source>
        <dbReference type="ARBA" id="ARBA00023242"/>
    </source>
</evidence>
<dbReference type="CDD" id="cd07765">
    <property type="entry name" value="KRAB_A-box"/>
    <property type="match status" value="1"/>
</dbReference>
<dbReference type="SMART" id="SM00349">
    <property type="entry name" value="KRAB"/>
    <property type="match status" value="1"/>
</dbReference>
<dbReference type="InterPro" id="IPR001909">
    <property type="entry name" value="KRAB"/>
</dbReference>
<protein>
    <recommendedName>
        <fullName evidence="8">KRAB domain-containing protein</fullName>
    </recommendedName>
</protein>
<comment type="subcellular location">
    <subcellularLocation>
        <location evidence="2">Nucleus</location>
    </subcellularLocation>
</comment>
<evidence type="ECO:0000313" key="10">
    <source>
        <dbReference type="Proteomes" id="UP000001646"/>
    </source>
</evidence>
<reference evidence="9" key="3">
    <citation type="submission" date="2025-09" db="UniProtKB">
        <authorList>
            <consortium name="Ensembl"/>
        </authorList>
    </citation>
    <scope>IDENTIFICATION</scope>
</reference>
<dbReference type="GO" id="GO:0006355">
    <property type="term" value="P:regulation of DNA-templated transcription"/>
    <property type="evidence" value="ECO:0007669"/>
    <property type="project" value="InterPro"/>
</dbReference>
<evidence type="ECO:0000256" key="5">
    <source>
        <dbReference type="ARBA" id="ARBA00022723"/>
    </source>
</evidence>
<dbReference type="Pfam" id="PF13359">
    <property type="entry name" value="DDE_Tnp_4"/>
    <property type="match status" value="1"/>
</dbReference>
<dbReference type="GeneID" id="103280956"/>
<dbReference type="Bgee" id="ENSACAG00000029290">
    <property type="expression patterns" value="Expressed in brain and 1 other cell type or tissue"/>
</dbReference>
<dbReference type="eggNOG" id="KOG4585">
    <property type="taxonomic scope" value="Eukaryota"/>
</dbReference>
<dbReference type="InterPro" id="IPR045249">
    <property type="entry name" value="HARBI1-like"/>
</dbReference>
<evidence type="ECO:0000256" key="2">
    <source>
        <dbReference type="ARBA" id="ARBA00004123"/>
    </source>
</evidence>
<dbReference type="PANTHER" id="PTHR22930">
    <property type="match status" value="1"/>
</dbReference>
<reference evidence="9" key="2">
    <citation type="submission" date="2025-08" db="UniProtKB">
        <authorList>
            <consortium name="Ensembl"/>
        </authorList>
    </citation>
    <scope>IDENTIFICATION</scope>
</reference>
<sequence length="642" mass="73853">MSCLLLLLETAKLPHESPFALQQAAGKELADSKMAQCGSRRPLTLHSRVETAVQKPAQNPVTFEDVAVYFTDEEWALLDPSQKTLYRNAMFDNYETVTSLERLLSFKPVLISWLEEDRDKEKLIQSSAEKERFTGDGIVSSIKWEDYFHLEDSTSEEEEAEEEKEDMDFLLQKCQENISPQNDCNEMDEGSSELRKDHSCNAQSHSLLKMEPRSLLLLLKAYLRALLSVLRSTLSLCNAYLLSISRQQRRRKHISLAFQEHFLRVHTVSRVLHRRRTRNRAALVALLDNQPLPRRWWVSPSTNPNWWEVFVRETYDDARWIEHFRMSRSTLFEIAEVLRPKLERQRTIMREAIAVEKRVAIAVWYLSNRERYREAAIQFGIGRTTVGEIVLEVCFAIELLLVPHVICLGDHQKIMEGFHSMGFPHCIGTMGRIHVPIVVFTSHADKPVSRMKLHTFLLQGTTDHTGRFINVEVKRNRKNIFRNSAICQAMDKGTFVPGNPRVTMGDVQVPPLILADGSYPLRKWLMTPYEGQTDQRQSAYNATFSACHNVVEQAICRLRRRWQCLTGRLPVSLENAEVMITACVALHNICESKGHVLQEGLTIPYDVFSPEKEPYPDNKRDKEDGEVVRNAIADFLADQSSS</sequence>
<keyword evidence="5" id="KW-0479">Metal-binding</keyword>
<dbReference type="InterPro" id="IPR036051">
    <property type="entry name" value="KRAB_dom_sf"/>
</dbReference>
<dbReference type="Gene3D" id="6.10.140.140">
    <property type="match status" value="1"/>
</dbReference>
<dbReference type="GO" id="GO:0016787">
    <property type="term" value="F:hydrolase activity"/>
    <property type="evidence" value="ECO:0007669"/>
    <property type="project" value="UniProtKB-KW"/>
</dbReference>
<dbReference type="Pfam" id="PF01352">
    <property type="entry name" value="KRAB"/>
    <property type="match status" value="1"/>
</dbReference>
<dbReference type="InParanoid" id="R4GDG0"/>
<feature type="domain" description="KRAB" evidence="8">
    <location>
        <begin position="61"/>
        <end position="133"/>
    </location>
</feature>
<dbReference type="GeneTree" id="ENSGT00940000163250"/>
<gene>
    <name evidence="9" type="primary">LOC103280956</name>
</gene>
<dbReference type="PANTHER" id="PTHR22930:SF276">
    <property type="entry name" value="KRAB DOMAIN-CONTAINING PROTEIN"/>
    <property type="match status" value="1"/>
</dbReference>
<organism evidence="9 10">
    <name type="scientific">Anolis carolinensis</name>
    <name type="common">Green anole</name>
    <name type="synonym">American chameleon</name>
    <dbReference type="NCBI Taxonomy" id="28377"/>
    <lineage>
        <taxon>Eukaryota</taxon>
        <taxon>Metazoa</taxon>
        <taxon>Chordata</taxon>
        <taxon>Craniata</taxon>
        <taxon>Vertebrata</taxon>
        <taxon>Euteleostomi</taxon>
        <taxon>Lepidosauria</taxon>
        <taxon>Squamata</taxon>
        <taxon>Bifurcata</taxon>
        <taxon>Unidentata</taxon>
        <taxon>Episquamata</taxon>
        <taxon>Toxicofera</taxon>
        <taxon>Iguania</taxon>
        <taxon>Dactyloidae</taxon>
        <taxon>Anolis</taxon>
    </lineage>
</organism>
<dbReference type="GO" id="GO:0005634">
    <property type="term" value="C:nucleus"/>
    <property type="evidence" value="ECO:0007669"/>
    <property type="project" value="UniProtKB-SubCell"/>
</dbReference>